<dbReference type="InterPro" id="IPR017941">
    <property type="entry name" value="Rieske_2Fe-2S"/>
</dbReference>
<evidence type="ECO:0000313" key="13">
    <source>
        <dbReference type="Proteomes" id="UP001058271"/>
    </source>
</evidence>
<reference evidence="12" key="1">
    <citation type="submission" date="2021-04" db="EMBL/GenBank/DDBJ databases">
        <title>Biosynthetic gene clusters of Dactylosporangioum roseum.</title>
        <authorList>
            <person name="Hartkoorn R.C."/>
            <person name="Beaudoing E."/>
            <person name="Hot D."/>
            <person name="Moureu S."/>
        </authorList>
    </citation>
    <scope>NUCLEOTIDE SEQUENCE</scope>
    <source>
        <strain evidence="12">NRRL B-16295</strain>
    </source>
</reference>
<dbReference type="RefSeq" id="WP_260729138.1">
    <property type="nucleotide sequence ID" value="NZ_BAAABS010000028.1"/>
</dbReference>
<evidence type="ECO:0000313" key="12">
    <source>
        <dbReference type="EMBL" id="UWZ39709.1"/>
    </source>
</evidence>
<dbReference type="PRINTS" id="PR00090">
    <property type="entry name" value="RNGDIOXGNASE"/>
</dbReference>
<evidence type="ECO:0000256" key="4">
    <source>
        <dbReference type="ARBA" id="ARBA00022797"/>
    </source>
</evidence>
<keyword evidence="13" id="KW-1185">Reference proteome</keyword>
<evidence type="ECO:0000256" key="5">
    <source>
        <dbReference type="ARBA" id="ARBA00022964"/>
    </source>
</evidence>
<dbReference type="SUPFAM" id="SSF50022">
    <property type="entry name" value="ISP domain"/>
    <property type="match status" value="1"/>
</dbReference>
<feature type="domain" description="Rieske" evidence="11">
    <location>
        <begin position="36"/>
        <end position="147"/>
    </location>
</feature>
<dbReference type="InterPro" id="IPR015879">
    <property type="entry name" value="Ring_hydroxy_dOase_asu_C_dom"/>
</dbReference>
<dbReference type="Gene3D" id="3.90.380.10">
    <property type="entry name" value="Naphthalene 1,2-dioxygenase Alpha Subunit, Chain A, domain 1"/>
    <property type="match status" value="1"/>
</dbReference>
<dbReference type="PROSITE" id="PS51296">
    <property type="entry name" value="RIESKE"/>
    <property type="match status" value="1"/>
</dbReference>
<dbReference type="Pfam" id="PF00848">
    <property type="entry name" value="Ring_hydroxyl_A"/>
    <property type="match status" value="1"/>
</dbReference>
<keyword evidence="7" id="KW-0408">Iron</keyword>
<name>A0ABY5ZDG6_9ACTN</name>
<accession>A0ABY5ZDG6</accession>
<keyword evidence="3" id="KW-0479">Metal-binding</keyword>
<dbReference type="PANTHER" id="PTHR43756">
    <property type="entry name" value="CHOLINE MONOOXYGENASE, CHLOROPLASTIC"/>
    <property type="match status" value="1"/>
</dbReference>
<dbReference type="Pfam" id="PF00355">
    <property type="entry name" value="Rieske"/>
    <property type="match status" value="1"/>
</dbReference>
<organism evidence="12 13">
    <name type="scientific">Dactylosporangium roseum</name>
    <dbReference type="NCBI Taxonomy" id="47989"/>
    <lineage>
        <taxon>Bacteria</taxon>
        <taxon>Bacillati</taxon>
        <taxon>Actinomycetota</taxon>
        <taxon>Actinomycetes</taxon>
        <taxon>Micromonosporales</taxon>
        <taxon>Micromonosporaceae</taxon>
        <taxon>Dactylosporangium</taxon>
    </lineage>
</organism>
<keyword evidence="6" id="KW-0560">Oxidoreductase</keyword>
<evidence type="ECO:0000256" key="6">
    <source>
        <dbReference type="ARBA" id="ARBA00023002"/>
    </source>
</evidence>
<dbReference type="Proteomes" id="UP001058271">
    <property type="component" value="Chromosome"/>
</dbReference>
<dbReference type="CDD" id="cd08881">
    <property type="entry name" value="RHO_alpha_C_NDO-like"/>
    <property type="match status" value="1"/>
</dbReference>
<dbReference type="Gene3D" id="2.102.10.10">
    <property type="entry name" value="Rieske [2Fe-2S] iron-sulphur domain"/>
    <property type="match status" value="1"/>
</dbReference>
<dbReference type="InterPro" id="IPR001663">
    <property type="entry name" value="Rng_hydr_dOase-A"/>
</dbReference>
<keyword evidence="2" id="KW-0001">2Fe-2S</keyword>
<evidence type="ECO:0000256" key="1">
    <source>
        <dbReference type="ARBA" id="ARBA00008751"/>
    </source>
</evidence>
<dbReference type="GO" id="GO:0051213">
    <property type="term" value="F:dioxygenase activity"/>
    <property type="evidence" value="ECO:0007669"/>
    <property type="project" value="UniProtKB-KW"/>
</dbReference>
<dbReference type="EMBL" id="CP073721">
    <property type="protein sequence ID" value="UWZ39709.1"/>
    <property type="molecule type" value="Genomic_DNA"/>
</dbReference>
<evidence type="ECO:0000259" key="11">
    <source>
        <dbReference type="PROSITE" id="PS51296"/>
    </source>
</evidence>
<evidence type="ECO:0000256" key="7">
    <source>
        <dbReference type="ARBA" id="ARBA00023004"/>
    </source>
</evidence>
<feature type="region of interest" description="Disordered" evidence="10">
    <location>
        <begin position="420"/>
        <end position="439"/>
    </location>
</feature>
<evidence type="ECO:0000256" key="9">
    <source>
        <dbReference type="ARBA" id="ARBA00023027"/>
    </source>
</evidence>
<dbReference type="InterPro" id="IPR043266">
    <property type="entry name" value="RHO_NdoB-like_C"/>
</dbReference>
<dbReference type="InterPro" id="IPR036922">
    <property type="entry name" value="Rieske_2Fe-2S_sf"/>
</dbReference>
<dbReference type="PANTHER" id="PTHR43756:SF1">
    <property type="entry name" value="3-PHENYLPROPIONATE_CINNAMIC ACID DIOXYGENASE SUBUNIT ALPHA"/>
    <property type="match status" value="1"/>
</dbReference>
<proteinExistence type="inferred from homology"/>
<protein>
    <submittedName>
        <fullName evidence="12">Aromatic ring-hydroxylating dioxygenase subunit alpha</fullName>
    </submittedName>
</protein>
<keyword evidence="9" id="KW-0520">NAD</keyword>
<sequence length="439" mass="48703">MEQKLFDPTDGSVSTEIYASPAIYEQELQSIFGRSWLFLCPSSEVVGTGSFYSTYMGEDPVIVARQKDGSLKVFLNQCRHRGMRVCTADAGVTRAFTCVYHGWVYGLDGGLAGVPHLADAYFNDLDRSRFGLHEAPRVAEYKGLVFANWDPDAVDFTDYLGDMAWYLDAFLDRWDGGLEAIPGVHKWVINTNWKLPSEQFCGDLYHSETTHVSALMALAGDDADPDEVDPFKSLAGYQFSSPMGHGHGFSIVEYPDFAGPVVDRYRVATLPSAEARLGYYRARMRGHGTVFPNFSFLSGYHTVRAWHPRGPGQVEVWAWGLVPKEAPADVRDAWRKSILQTFSPAGYIEQDDGVNLVEIQRILAGRRARQSRFNVAMALGHEQAPVDGFDGPGRVHNSMFAEMAARGFYSRWGELMRAAPGQNESPARLGADSAQGPSR</sequence>
<dbReference type="SUPFAM" id="SSF55961">
    <property type="entry name" value="Bet v1-like"/>
    <property type="match status" value="1"/>
</dbReference>
<keyword evidence="4" id="KW-0058">Aromatic hydrocarbons catabolism</keyword>
<evidence type="ECO:0000256" key="8">
    <source>
        <dbReference type="ARBA" id="ARBA00023014"/>
    </source>
</evidence>
<keyword evidence="8" id="KW-0411">Iron-sulfur</keyword>
<evidence type="ECO:0000256" key="10">
    <source>
        <dbReference type="SAM" id="MobiDB-lite"/>
    </source>
</evidence>
<gene>
    <name evidence="12" type="ORF">Drose_16710</name>
</gene>
<evidence type="ECO:0000256" key="3">
    <source>
        <dbReference type="ARBA" id="ARBA00022723"/>
    </source>
</evidence>
<comment type="similarity">
    <text evidence="1">Belongs to the bacterial ring-hydroxylating dioxygenase alpha subunit family.</text>
</comment>
<evidence type="ECO:0000256" key="2">
    <source>
        <dbReference type="ARBA" id="ARBA00022714"/>
    </source>
</evidence>
<keyword evidence="5 12" id="KW-0223">Dioxygenase</keyword>